<dbReference type="InterPro" id="IPR000835">
    <property type="entry name" value="HTH_MarR-typ"/>
</dbReference>
<comment type="caution">
    <text evidence="7">The sequence shown here is derived from an EMBL/GenBank/DDBJ whole genome shotgun (WGS) entry which is preliminary data.</text>
</comment>
<protein>
    <submittedName>
        <fullName evidence="7">MarR family transcriptional regulator</fullName>
    </submittedName>
</protein>
<dbReference type="InterPro" id="IPR055166">
    <property type="entry name" value="Transc_reg_Sar_Rot_HTH"/>
</dbReference>
<dbReference type="Proteomes" id="UP000782610">
    <property type="component" value="Unassembled WGS sequence"/>
</dbReference>
<reference evidence="7" key="1">
    <citation type="submission" date="2020-07" db="EMBL/GenBank/DDBJ databases">
        <title>Huge and variable diversity of episymbiotic CPR bacteria and DPANN archaea in groundwater ecosystems.</title>
        <authorList>
            <person name="He C.Y."/>
            <person name="Keren R."/>
            <person name="Whittaker M."/>
            <person name="Farag I.F."/>
            <person name="Doudna J."/>
            <person name="Cate J.H.D."/>
            <person name="Banfield J.F."/>
        </authorList>
    </citation>
    <scope>NUCLEOTIDE SEQUENCE</scope>
    <source>
        <strain evidence="7">NC_groundwater_1586_Pr3_B-0.1um_66_15</strain>
    </source>
</reference>
<proteinExistence type="predicted"/>
<name>A0A933L6L3_9HYPH</name>
<evidence type="ECO:0000313" key="8">
    <source>
        <dbReference type="Proteomes" id="UP000782610"/>
    </source>
</evidence>
<dbReference type="GO" id="GO:0003677">
    <property type="term" value="F:DNA binding"/>
    <property type="evidence" value="ECO:0007669"/>
    <property type="project" value="UniProtKB-KW"/>
</dbReference>
<dbReference type="InterPro" id="IPR036390">
    <property type="entry name" value="WH_DNA-bd_sf"/>
</dbReference>
<sequence length="146" mass="16328">MSKSLKLDDQLCFSIYQAGHAFNRFYRPLLEPLGLTYPQYLVLLTLWEADGLPLKAIGARLGLDSGTLTPLLKRMEETGLLRRERDRTDERQVIVTLTPKGRRLEAKAAAFPVRIGEAAQCSAAELTALRKLLFRLRDDLDTAAAA</sequence>
<dbReference type="FunFam" id="1.10.10.10:FF:000163">
    <property type="entry name" value="MarR family transcriptional regulator"/>
    <property type="match status" value="1"/>
</dbReference>
<evidence type="ECO:0000256" key="2">
    <source>
        <dbReference type="ARBA" id="ARBA00022490"/>
    </source>
</evidence>
<evidence type="ECO:0000256" key="4">
    <source>
        <dbReference type="ARBA" id="ARBA00023125"/>
    </source>
</evidence>
<evidence type="ECO:0000256" key="1">
    <source>
        <dbReference type="ARBA" id="ARBA00004496"/>
    </source>
</evidence>
<dbReference type="GO" id="GO:0005737">
    <property type="term" value="C:cytoplasm"/>
    <property type="evidence" value="ECO:0007669"/>
    <property type="project" value="UniProtKB-SubCell"/>
</dbReference>
<keyword evidence="4" id="KW-0238">DNA-binding</keyword>
<keyword evidence="5" id="KW-0804">Transcription</keyword>
<evidence type="ECO:0000259" key="6">
    <source>
        <dbReference type="PROSITE" id="PS50995"/>
    </source>
</evidence>
<evidence type="ECO:0000256" key="3">
    <source>
        <dbReference type="ARBA" id="ARBA00023015"/>
    </source>
</evidence>
<dbReference type="SUPFAM" id="SSF46785">
    <property type="entry name" value="Winged helix' DNA-binding domain"/>
    <property type="match status" value="1"/>
</dbReference>
<feature type="domain" description="HTH marR-type" evidence="6">
    <location>
        <begin position="8"/>
        <end position="138"/>
    </location>
</feature>
<gene>
    <name evidence="7" type="ORF">HY834_19590</name>
</gene>
<dbReference type="InterPro" id="IPR039422">
    <property type="entry name" value="MarR/SlyA-like"/>
</dbReference>
<dbReference type="PANTHER" id="PTHR33164">
    <property type="entry name" value="TRANSCRIPTIONAL REGULATOR, MARR FAMILY"/>
    <property type="match status" value="1"/>
</dbReference>
<keyword evidence="3" id="KW-0805">Transcription regulation</keyword>
<organism evidence="7 8">
    <name type="scientific">Devosia nanyangense</name>
    <dbReference type="NCBI Taxonomy" id="1228055"/>
    <lineage>
        <taxon>Bacteria</taxon>
        <taxon>Pseudomonadati</taxon>
        <taxon>Pseudomonadota</taxon>
        <taxon>Alphaproteobacteria</taxon>
        <taxon>Hyphomicrobiales</taxon>
        <taxon>Devosiaceae</taxon>
        <taxon>Devosia</taxon>
    </lineage>
</organism>
<dbReference type="Pfam" id="PF22381">
    <property type="entry name" value="Staph_reg_Sar_Rot"/>
    <property type="match status" value="1"/>
</dbReference>
<evidence type="ECO:0000313" key="7">
    <source>
        <dbReference type="EMBL" id="MBI4923943.1"/>
    </source>
</evidence>
<dbReference type="GO" id="GO:0006950">
    <property type="term" value="P:response to stress"/>
    <property type="evidence" value="ECO:0007669"/>
    <property type="project" value="TreeGrafter"/>
</dbReference>
<comment type="subcellular location">
    <subcellularLocation>
        <location evidence="1">Cytoplasm</location>
    </subcellularLocation>
</comment>
<keyword evidence="2" id="KW-0963">Cytoplasm</keyword>
<dbReference type="InterPro" id="IPR036388">
    <property type="entry name" value="WH-like_DNA-bd_sf"/>
</dbReference>
<dbReference type="Gene3D" id="1.10.10.10">
    <property type="entry name" value="Winged helix-like DNA-binding domain superfamily/Winged helix DNA-binding domain"/>
    <property type="match status" value="1"/>
</dbReference>
<evidence type="ECO:0000256" key="5">
    <source>
        <dbReference type="ARBA" id="ARBA00023163"/>
    </source>
</evidence>
<dbReference type="AlphaFoldDB" id="A0A933L6L3"/>
<dbReference type="SMART" id="SM00347">
    <property type="entry name" value="HTH_MARR"/>
    <property type="match status" value="1"/>
</dbReference>
<dbReference type="GO" id="GO:0003700">
    <property type="term" value="F:DNA-binding transcription factor activity"/>
    <property type="evidence" value="ECO:0007669"/>
    <property type="project" value="InterPro"/>
</dbReference>
<dbReference type="PROSITE" id="PS50995">
    <property type="entry name" value="HTH_MARR_2"/>
    <property type="match status" value="1"/>
</dbReference>
<accession>A0A933L6L3</accession>
<dbReference type="EMBL" id="JACRAF010000065">
    <property type="protein sequence ID" value="MBI4923943.1"/>
    <property type="molecule type" value="Genomic_DNA"/>
</dbReference>
<dbReference type="PANTHER" id="PTHR33164:SF5">
    <property type="entry name" value="ORGANIC HYDROPEROXIDE RESISTANCE TRANSCRIPTIONAL REGULATOR"/>
    <property type="match status" value="1"/>
</dbReference>